<dbReference type="InterPro" id="IPR036397">
    <property type="entry name" value="RNaseH_sf"/>
</dbReference>
<evidence type="ECO:0000313" key="3">
    <source>
        <dbReference type="EMBL" id="EDX15293.1"/>
    </source>
</evidence>
<protein>
    <submittedName>
        <fullName evidence="3">GD17664</fullName>
    </submittedName>
</protein>
<dbReference type="Proteomes" id="UP000000304">
    <property type="component" value="Unassembled WGS sequence"/>
</dbReference>
<dbReference type="OrthoDB" id="95964at2759"/>
<dbReference type="Gene3D" id="3.30.420.10">
    <property type="entry name" value="Ribonuclease H-like superfamily/Ribonuclease H"/>
    <property type="match status" value="1"/>
</dbReference>
<sequence>METLDSAMLGPQVVERAHLDPTSAHGGMAEKLAILRHLYWPGMTIQVKEFVRGCEMCKDTTAPNFRMHHCSGEGKSKCAAAIRNFLNKHHREWDAHLPEIEVAIRNTIHSATGEVPFFTVFGHHMFLNGASYKLAGQLRSLCDHKMAEKQMKDRLRDIYTKVKKQHKDSCETSRQDRQASPHTVHQGQEVFRRNFVLSDFSKAFNDKFARKLLKASVCRWE</sequence>
<feature type="compositionally biased region" description="Basic and acidic residues" evidence="1">
    <location>
        <begin position="167"/>
        <end position="179"/>
    </location>
</feature>
<name>B4NSW1_DROSI</name>
<organism evidence="3 4">
    <name type="scientific">Drosophila simulans</name>
    <name type="common">Fruit fly</name>
    <dbReference type="NCBI Taxonomy" id="7240"/>
    <lineage>
        <taxon>Eukaryota</taxon>
        <taxon>Metazoa</taxon>
        <taxon>Ecdysozoa</taxon>
        <taxon>Arthropoda</taxon>
        <taxon>Hexapoda</taxon>
        <taxon>Insecta</taxon>
        <taxon>Pterygota</taxon>
        <taxon>Neoptera</taxon>
        <taxon>Endopterygota</taxon>
        <taxon>Diptera</taxon>
        <taxon>Brachycera</taxon>
        <taxon>Muscomorpha</taxon>
        <taxon>Ephydroidea</taxon>
        <taxon>Drosophilidae</taxon>
        <taxon>Drosophila</taxon>
        <taxon>Sophophora</taxon>
    </lineage>
</organism>
<dbReference type="HOGENOM" id="CLU_1251831_0_0_1"/>
<dbReference type="EMBL" id="CH982465">
    <property type="protein sequence ID" value="EDX15293.1"/>
    <property type="molecule type" value="Genomic_DNA"/>
</dbReference>
<evidence type="ECO:0000256" key="1">
    <source>
        <dbReference type="SAM" id="MobiDB-lite"/>
    </source>
</evidence>
<dbReference type="PANTHER" id="PTHR47266">
    <property type="entry name" value="ENDONUCLEASE-RELATED"/>
    <property type="match status" value="1"/>
</dbReference>
<proteinExistence type="predicted"/>
<accession>B4NSW1</accession>
<dbReference type="InterPro" id="IPR052160">
    <property type="entry name" value="Gypsy_RT_Integrase-like"/>
</dbReference>
<gene>
    <name evidence="3" type="primary">Dsim\GD17664</name>
    <name evidence="3" type="ORF">Dsim_GD17664</name>
</gene>
<dbReference type="AlphaFoldDB" id="B4NSW1"/>
<dbReference type="OMA" id="MISFRTY"/>
<feature type="domain" description="Integrase zinc-binding" evidence="2">
    <location>
        <begin position="11"/>
        <end position="59"/>
    </location>
</feature>
<dbReference type="Gene3D" id="1.10.340.70">
    <property type="match status" value="1"/>
</dbReference>
<dbReference type="Pfam" id="PF17921">
    <property type="entry name" value="Integrase_H2C2"/>
    <property type="match status" value="1"/>
</dbReference>
<reference evidence="3 4" key="1">
    <citation type="journal article" date="2007" name="Nature">
        <title>Evolution of genes and genomes on the Drosophila phylogeny.</title>
        <authorList>
            <consortium name="Drosophila 12 Genomes Consortium"/>
            <person name="Clark A.G."/>
            <person name="Eisen M.B."/>
            <person name="Smith D.R."/>
            <person name="Bergman C.M."/>
            <person name="Oliver B."/>
            <person name="Markow T.A."/>
            <person name="Kaufman T.C."/>
            <person name="Kellis M."/>
            <person name="Gelbart W."/>
            <person name="Iyer V.N."/>
            <person name="Pollard D.A."/>
            <person name="Sackton T.B."/>
            <person name="Larracuente A.M."/>
            <person name="Singh N.D."/>
            <person name="Abad J.P."/>
            <person name="Abt D.N."/>
            <person name="Adryan B."/>
            <person name="Aguade M."/>
            <person name="Akashi H."/>
            <person name="Anderson W.W."/>
            <person name="Aquadro C.F."/>
            <person name="Ardell D.H."/>
            <person name="Arguello R."/>
            <person name="Artieri C.G."/>
            <person name="Barbash D.A."/>
            <person name="Barker D."/>
            <person name="Barsanti P."/>
            <person name="Batterham P."/>
            <person name="Batzoglou S."/>
            <person name="Begun D."/>
            <person name="Bhutkar A."/>
            <person name="Blanco E."/>
            <person name="Bosak S.A."/>
            <person name="Bradley R.K."/>
            <person name="Brand A.D."/>
            <person name="Brent M.R."/>
            <person name="Brooks A.N."/>
            <person name="Brown R.H."/>
            <person name="Butlin R.K."/>
            <person name="Caggese C."/>
            <person name="Calvi B.R."/>
            <person name="Bernardo de Carvalho A."/>
            <person name="Caspi A."/>
            <person name="Castrezana S."/>
            <person name="Celniker S.E."/>
            <person name="Chang J.L."/>
            <person name="Chapple C."/>
            <person name="Chatterji S."/>
            <person name="Chinwalla A."/>
            <person name="Civetta A."/>
            <person name="Clifton S.W."/>
            <person name="Comeron J.M."/>
            <person name="Costello J.C."/>
            <person name="Coyne J.A."/>
            <person name="Daub J."/>
            <person name="David R.G."/>
            <person name="Delcher A.L."/>
            <person name="Delehaunty K."/>
            <person name="Do C.B."/>
            <person name="Ebling H."/>
            <person name="Edwards K."/>
            <person name="Eickbush T."/>
            <person name="Evans J.D."/>
            <person name="Filipski A."/>
            <person name="Findeiss S."/>
            <person name="Freyhult E."/>
            <person name="Fulton L."/>
            <person name="Fulton R."/>
            <person name="Garcia A.C."/>
            <person name="Gardiner A."/>
            <person name="Garfield D.A."/>
            <person name="Garvin B.E."/>
            <person name="Gibson G."/>
            <person name="Gilbert D."/>
            <person name="Gnerre S."/>
            <person name="Godfrey J."/>
            <person name="Good R."/>
            <person name="Gotea V."/>
            <person name="Gravely B."/>
            <person name="Greenberg A.J."/>
            <person name="Griffiths-Jones S."/>
            <person name="Gross S."/>
            <person name="Guigo R."/>
            <person name="Gustafson E.A."/>
            <person name="Haerty W."/>
            <person name="Hahn M.W."/>
            <person name="Halligan D.L."/>
            <person name="Halpern A.L."/>
            <person name="Halter G.M."/>
            <person name="Han M.V."/>
            <person name="Heger A."/>
            <person name="Hillier L."/>
            <person name="Hinrichs A.S."/>
            <person name="Holmes I."/>
            <person name="Hoskins R.A."/>
            <person name="Hubisz M.J."/>
            <person name="Hultmark D."/>
            <person name="Huntley M.A."/>
            <person name="Jaffe D.B."/>
            <person name="Jagadeeshan S."/>
            <person name="Jeck W.R."/>
            <person name="Johnson J."/>
            <person name="Jones C.D."/>
            <person name="Jordan W.C."/>
            <person name="Karpen G.H."/>
            <person name="Kataoka E."/>
            <person name="Keightley P.D."/>
            <person name="Kheradpour P."/>
            <person name="Kirkness E.F."/>
            <person name="Koerich L.B."/>
            <person name="Kristiansen K."/>
            <person name="Kudrna D."/>
            <person name="Kulathinal R.J."/>
            <person name="Kumar S."/>
            <person name="Kwok R."/>
            <person name="Lander E."/>
            <person name="Langley C.H."/>
            <person name="Lapoint R."/>
            <person name="Lazzaro B.P."/>
            <person name="Lee S.J."/>
            <person name="Levesque L."/>
            <person name="Li R."/>
            <person name="Lin C.F."/>
            <person name="Lin M.F."/>
            <person name="Lindblad-Toh K."/>
            <person name="Llopart A."/>
            <person name="Long M."/>
            <person name="Low L."/>
            <person name="Lozovsky E."/>
            <person name="Lu J."/>
            <person name="Luo M."/>
            <person name="Machado C.A."/>
            <person name="Makalowski W."/>
            <person name="Marzo M."/>
            <person name="Matsuda M."/>
            <person name="Matzkin L."/>
            <person name="McAllister B."/>
            <person name="McBride C.S."/>
            <person name="McKernan B."/>
            <person name="McKernan K."/>
            <person name="Mendez-Lago M."/>
            <person name="Minx P."/>
            <person name="Mollenhauer M.U."/>
            <person name="Montooth K."/>
            <person name="Mount S.M."/>
            <person name="Mu X."/>
            <person name="Myers E."/>
            <person name="Negre B."/>
            <person name="Newfeld S."/>
            <person name="Nielsen R."/>
            <person name="Noor M.A."/>
            <person name="O'Grady P."/>
            <person name="Pachter L."/>
            <person name="Papaceit M."/>
            <person name="Parisi M.J."/>
            <person name="Parisi M."/>
            <person name="Parts L."/>
            <person name="Pedersen J.S."/>
            <person name="Pesole G."/>
            <person name="Phillippy A.M."/>
            <person name="Ponting C.P."/>
            <person name="Pop M."/>
            <person name="Porcelli D."/>
            <person name="Powell J.R."/>
            <person name="Prohaska S."/>
            <person name="Pruitt K."/>
            <person name="Puig M."/>
            <person name="Quesneville H."/>
            <person name="Ram K.R."/>
            <person name="Rand D."/>
            <person name="Rasmussen M.D."/>
            <person name="Reed L.K."/>
            <person name="Reenan R."/>
            <person name="Reily A."/>
            <person name="Remington K.A."/>
            <person name="Rieger T.T."/>
            <person name="Ritchie M.G."/>
            <person name="Robin C."/>
            <person name="Rogers Y.H."/>
            <person name="Rohde C."/>
            <person name="Rozas J."/>
            <person name="Rubenfield M.J."/>
            <person name="Ruiz A."/>
            <person name="Russo S."/>
            <person name="Salzberg S.L."/>
            <person name="Sanchez-Gracia A."/>
            <person name="Saranga D.J."/>
            <person name="Sato H."/>
            <person name="Schaeffer S.W."/>
            <person name="Schatz M.C."/>
            <person name="Schlenke T."/>
            <person name="Schwartz R."/>
            <person name="Segarra C."/>
            <person name="Singh R.S."/>
            <person name="Sirot L."/>
            <person name="Sirota M."/>
            <person name="Sisneros N.B."/>
            <person name="Smith C.D."/>
            <person name="Smith T.F."/>
            <person name="Spieth J."/>
            <person name="Stage D.E."/>
            <person name="Stark A."/>
            <person name="Stephan W."/>
            <person name="Strausberg R.L."/>
            <person name="Strempel S."/>
            <person name="Sturgill D."/>
            <person name="Sutton G."/>
            <person name="Sutton G.G."/>
            <person name="Tao W."/>
            <person name="Teichmann S."/>
            <person name="Tobari Y.N."/>
            <person name="Tomimura Y."/>
            <person name="Tsolas J.M."/>
            <person name="Valente V.L."/>
            <person name="Venter E."/>
            <person name="Venter J.C."/>
            <person name="Vicario S."/>
            <person name="Vieira F.G."/>
            <person name="Vilella A.J."/>
            <person name="Villasante A."/>
            <person name="Walenz B."/>
            <person name="Wang J."/>
            <person name="Wasserman M."/>
            <person name="Watts T."/>
            <person name="Wilson D."/>
            <person name="Wilson R.K."/>
            <person name="Wing R.A."/>
            <person name="Wolfner M.F."/>
            <person name="Wong A."/>
            <person name="Wong G.K."/>
            <person name="Wu C.I."/>
            <person name="Wu G."/>
            <person name="Yamamoto D."/>
            <person name="Yang H.P."/>
            <person name="Yang S.P."/>
            <person name="Yorke J.A."/>
            <person name="Yoshida K."/>
            <person name="Zdobnov E."/>
            <person name="Zhang P."/>
            <person name="Zhang Y."/>
            <person name="Zimin A.V."/>
            <person name="Baldwin J."/>
            <person name="Abdouelleil A."/>
            <person name="Abdulkadir J."/>
            <person name="Abebe A."/>
            <person name="Abera B."/>
            <person name="Abreu J."/>
            <person name="Acer S.C."/>
            <person name="Aftuck L."/>
            <person name="Alexander A."/>
            <person name="An P."/>
            <person name="Anderson E."/>
            <person name="Anderson S."/>
            <person name="Arachi H."/>
            <person name="Azer M."/>
            <person name="Bachantsang P."/>
            <person name="Barry A."/>
            <person name="Bayul T."/>
            <person name="Berlin A."/>
            <person name="Bessette D."/>
            <person name="Bloom T."/>
            <person name="Blye J."/>
            <person name="Boguslavskiy L."/>
            <person name="Bonnet C."/>
            <person name="Boukhgalter B."/>
            <person name="Bourzgui I."/>
            <person name="Brown A."/>
            <person name="Cahill P."/>
            <person name="Channer S."/>
            <person name="Cheshatsang Y."/>
            <person name="Chuda L."/>
            <person name="Citroen M."/>
            <person name="Collymore A."/>
            <person name="Cooke P."/>
            <person name="Costello M."/>
            <person name="D'Aco K."/>
            <person name="Daza R."/>
            <person name="De Haan G."/>
            <person name="DeGray S."/>
            <person name="DeMaso C."/>
            <person name="Dhargay N."/>
            <person name="Dooley K."/>
            <person name="Dooley E."/>
            <person name="Doricent M."/>
            <person name="Dorje P."/>
            <person name="Dorjee K."/>
            <person name="Dupes A."/>
            <person name="Elong R."/>
            <person name="Falk J."/>
            <person name="Farina A."/>
            <person name="Faro S."/>
            <person name="Ferguson D."/>
            <person name="Fisher S."/>
            <person name="Foley C.D."/>
            <person name="Franke A."/>
            <person name="Friedrich D."/>
            <person name="Gadbois L."/>
            <person name="Gearin G."/>
            <person name="Gearin C.R."/>
            <person name="Giannoukos G."/>
            <person name="Goode T."/>
            <person name="Graham J."/>
            <person name="Grandbois E."/>
            <person name="Grewal S."/>
            <person name="Gyaltsen K."/>
            <person name="Hafez N."/>
            <person name="Hagos B."/>
            <person name="Hall J."/>
            <person name="Henson C."/>
            <person name="Hollinger A."/>
            <person name="Honan T."/>
            <person name="Huard M.D."/>
            <person name="Hughes L."/>
            <person name="Hurhula B."/>
            <person name="Husby M.E."/>
            <person name="Kamat A."/>
            <person name="Kanga B."/>
            <person name="Kashin S."/>
            <person name="Khazanovich D."/>
            <person name="Kisner P."/>
            <person name="Lance K."/>
            <person name="Lara M."/>
            <person name="Lee W."/>
            <person name="Lennon N."/>
            <person name="Letendre F."/>
            <person name="LeVine R."/>
            <person name="Lipovsky A."/>
            <person name="Liu X."/>
            <person name="Liu J."/>
            <person name="Liu S."/>
            <person name="Lokyitsang T."/>
            <person name="Lokyitsang Y."/>
            <person name="Lubonja R."/>
            <person name="Lui A."/>
            <person name="MacDonald P."/>
            <person name="Magnisalis V."/>
            <person name="Maru K."/>
            <person name="Matthews C."/>
            <person name="McCusker W."/>
            <person name="McDonough S."/>
            <person name="Mehta T."/>
            <person name="Meldrim J."/>
            <person name="Meneus L."/>
            <person name="Mihai O."/>
            <person name="Mihalev A."/>
            <person name="Mihova T."/>
            <person name="Mittelman R."/>
            <person name="Mlenga V."/>
            <person name="Montmayeur A."/>
            <person name="Mulrain L."/>
            <person name="Navidi A."/>
            <person name="Naylor J."/>
            <person name="Negash T."/>
            <person name="Nguyen T."/>
            <person name="Nguyen N."/>
            <person name="Nicol R."/>
            <person name="Norbu C."/>
            <person name="Norbu N."/>
            <person name="Novod N."/>
            <person name="O'Neill B."/>
            <person name="Osman S."/>
            <person name="Markiewicz E."/>
            <person name="Oyono O.L."/>
            <person name="Patti C."/>
            <person name="Phunkhang P."/>
            <person name="Pierre F."/>
            <person name="Priest M."/>
            <person name="Raghuraman S."/>
            <person name="Rege F."/>
            <person name="Reyes R."/>
            <person name="Rise C."/>
            <person name="Rogov P."/>
            <person name="Ross K."/>
            <person name="Ryan E."/>
            <person name="Settipalli S."/>
            <person name="Shea T."/>
            <person name="Sherpa N."/>
            <person name="Shi L."/>
            <person name="Shih D."/>
            <person name="Sparrow T."/>
            <person name="Spaulding J."/>
            <person name="Stalker J."/>
            <person name="Stange-Thomann N."/>
            <person name="Stavropoulos S."/>
            <person name="Stone C."/>
            <person name="Strader C."/>
            <person name="Tesfaye S."/>
            <person name="Thomson T."/>
            <person name="Thoulutsang Y."/>
            <person name="Thoulutsang D."/>
            <person name="Topham K."/>
            <person name="Topping I."/>
            <person name="Tsamla T."/>
            <person name="Vassiliev H."/>
            <person name="Vo A."/>
            <person name="Wangchuk T."/>
            <person name="Wangdi T."/>
            <person name="Weiand M."/>
            <person name="Wilkinson J."/>
            <person name="Wilson A."/>
            <person name="Yadav S."/>
            <person name="Young G."/>
            <person name="Yu Q."/>
            <person name="Zembek L."/>
            <person name="Zhong D."/>
            <person name="Zimmer A."/>
            <person name="Zwirko Z."/>
            <person name="Jaffe D.B."/>
            <person name="Alvarez P."/>
            <person name="Brockman W."/>
            <person name="Butler J."/>
            <person name="Chin C."/>
            <person name="Gnerre S."/>
            <person name="Grabherr M."/>
            <person name="Kleber M."/>
            <person name="Mauceli E."/>
            <person name="MacCallum I."/>
        </authorList>
    </citation>
    <scope>NUCLEOTIDE SEQUENCE [LARGE SCALE GENOMIC DNA]</scope>
    <source>
        <strain evidence="4">white501</strain>
    </source>
</reference>
<dbReference type="GO" id="GO:0003676">
    <property type="term" value="F:nucleic acid binding"/>
    <property type="evidence" value="ECO:0007669"/>
    <property type="project" value="InterPro"/>
</dbReference>
<feature type="region of interest" description="Disordered" evidence="1">
    <location>
        <begin position="166"/>
        <end position="185"/>
    </location>
</feature>
<evidence type="ECO:0000313" key="4">
    <source>
        <dbReference type="Proteomes" id="UP000000304"/>
    </source>
</evidence>
<dbReference type="PhylomeDB" id="B4NSW1"/>
<evidence type="ECO:0000259" key="2">
    <source>
        <dbReference type="Pfam" id="PF17921"/>
    </source>
</evidence>
<keyword evidence="4" id="KW-1185">Reference proteome</keyword>
<dbReference type="InterPro" id="IPR041588">
    <property type="entry name" value="Integrase_H2C2"/>
</dbReference>